<evidence type="ECO:0000313" key="4">
    <source>
        <dbReference type="Proteomes" id="UP000307440"/>
    </source>
</evidence>
<dbReference type="Pfam" id="PF01612">
    <property type="entry name" value="DNA_pol_A_exo1"/>
    <property type="match status" value="1"/>
</dbReference>
<feature type="region of interest" description="Disordered" evidence="1">
    <location>
        <begin position="25"/>
        <end position="47"/>
    </location>
</feature>
<dbReference type="PANTHER" id="PTHR43040">
    <property type="entry name" value="RIBONUCLEASE D"/>
    <property type="match status" value="1"/>
</dbReference>
<dbReference type="InterPro" id="IPR002562">
    <property type="entry name" value="3'-5'_exonuclease_dom"/>
</dbReference>
<keyword evidence="4" id="KW-1185">Reference proteome</keyword>
<dbReference type="GO" id="GO:0006139">
    <property type="term" value="P:nucleobase-containing compound metabolic process"/>
    <property type="evidence" value="ECO:0007669"/>
    <property type="project" value="InterPro"/>
</dbReference>
<reference evidence="3 4" key="1">
    <citation type="journal article" date="2019" name="Nat. Ecol. Evol.">
        <title>Megaphylogeny resolves global patterns of mushroom evolution.</title>
        <authorList>
            <person name="Varga T."/>
            <person name="Krizsan K."/>
            <person name="Foldi C."/>
            <person name="Dima B."/>
            <person name="Sanchez-Garcia M."/>
            <person name="Sanchez-Ramirez S."/>
            <person name="Szollosi G.J."/>
            <person name="Szarkandi J.G."/>
            <person name="Papp V."/>
            <person name="Albert L."/>
            <person name="Andreopoulos W."/>
            <person name="Angelini C."/>
            <person name="Antonin V."/>
            <person name="Barry K.W."/>
            <person name="Bougher N.L."/>
            <person name="Buchanan P."/>
            <person name="Buyck B."/>
            <person name="Bense V."/>
            <person name="Catcheside P."/>
            <person name="Chovatia M."/>
            <person name="Cooper J."/>
            <person name="Damon W."/>
            <person name="Desjardin D."/>
            <person name="Finy P."/>
            <person name="Geml J."/>
            <person name="Haridas S."/>
            <person name="Hughes K."/>
            <person name="Justo A."/>
            <person name="Karasinski D."/>
            <person name="Kautmanova I."/>
            <person name="Kiss B."/>
            <person name="Kocsube S."/>
            <person name="Kotiranta H."/>
            <person name="LaButti K.M."/>
            <person name="Lechner B.E."/>
            <person name="Liimatainen K."/>
            <person name="Lipzen A."/>
            <person name="Lukacs Z."/>
            <person name="Mihaltcheva S."/>
            <person name="Morgado L.N."/>
            <person name="Niskanen T."/>
            <person name="Noordeloos M.E."/>
            <person name="Ohm R.A."/>
            <person name="Ortiz-Santana B."/>
            <person name="Ovrebo C."/>
            <person name="Racz N."/>
            <person name="Riley R."/>
            <person name="Savchenko A."/>
            <person name="Shiryaev A."/>
            <person name="Soop K."/>
            <person name="Spirin V."/>
            <person name="Szebenyi C."/>
            <person name="Tomsovsky M."/>
            <person name="Tulloss R.E."/>
            <person name="Uehling J."/>
            <person name="Grigoriev I.V."/>
            <person name="Vagvolgyi C."/>
            <person name="Papp T."/>
            <person name="Martin F.M."/>
            <person name="Miettinen O."/>
            <person name="Hibbett D.S."/>
            <person name="Nagy L.G."/>
        </authorList>
    </citation>
    <scope>NUCLEOTIDE SEQUENCE [LARGE SCALE GENOMIC DNA]</scope>
    <source>
        <strain evidence="3 4">CBS 121175</strain>
    </source>
</reference>
<dbReference type="InterPro" id="IPR036397">
    <property type="entry name" value="RNaseH_sf"/>
</dbReference>
<organism evidence="3 4">
    <name type="scientific">Coprinopsis marcescibilis</name>
    <name type="common">Agaric fungus</name>
    <name type="synonym">Psathyrella marcescibilis</name>
    <dbReference type="NCBI Taxonomy" id="230819"/>
    <lineage>
        <taxon>Eukaryota</taxon>
        <taxon>Fungi</taxon>
        <taxon>Dikarya</taxon>
        <taxon>Basidiomycota</taxon>
        <taxon>Agaricomycotina</taxon>
        <taxon>Agaricomycetes</taxon>
        <taxon>Agaricomycetidae</taxon>
        <taxon>Agaricales</taxon>
        <taxon>Agaricineae</taxon>
        <taxon>Psathyrellaceae</taxon>
        <taxon>Coprinopsis</taxon>
    </lineage>
</organism>
<feature type="domain" description="3'-5' exonuclease" evidence="2">
    <location>
        <begin position="45"/>
        <end position="222"/>
    </location>
</feature>
<dbReference type="OrthoDB" id="26838at2759"/>
<dbReference type="InterPro" id="IPR012337">
    <property type="entry name" value="RNaseH-like_sf"/>
</dbReference>
<dbReference type="SUPFAM" id="SSF53098">
    <property type="entry name" value="Ribonuclease H-like"/>
    <property type="match status" value="1"/>
</dbReference>
<dbReference type="PANTHER" id="PTHR43040:SF1">
    <property type="entry name" value="RIBONUCLEASE D"/>
    <property type="match status" value="1"/>
</dbReference>
<accession>A0A5C3KET5</accession>
<dbReference type="Proteomes" id="UP000307440">
    <property type="component" value="Unassembled WGS sequence"/>
</dbReference>
<sequence>MAPSVARVADTLESVALCIADLTKSGDDTSTAPSNPPISPNHQSSTPNVAVDIEGIRLNRSGKVCIVQLKSNLSDIIWLLDVTTLGASAFNQTDAHGTSIRHILENPRVKKIFFDVRNDADALYNQYGVDMVNVCDLQILELAVRRSNKRHSKMLTGLGKCLESYLTMGPEWVQTKDEGRRLFAPELGGSYDVFENRPLDPRLVRYCAHDVLLLDDLEISLRRNFGRYGTNWNARVIAASNSRVQEAKLSFVLTGRERAYSPKI</sequence>
<name>A0A5C3KET5_COPMA</name>
<dbReference type="AlphaFoldDB" id="A0A5C3KET5"/>
<proteinExistence type="predicted"/>
<dbReference type="STRING" id="230819.A0A5C3KET5"/>
<evidence type="ECO:0000313" key="3">
    <source>
        <dbReference type="EMBL" id="TFK18245.1"/>
    </source>
</evidence>
<dbReference type="GO" id="GO:0008408">
    <property type="term" value="F:3'-5' exonuclease activity"/>
    <property type="evidence" value="ECO:0007669"/>
    <property type="project" value="InterPro"/>
</dbReference>
<dbReference type="Gene3D" id="3.30.420.10">
    <property type="entry name" value="Ribonuclease H-like superfamily/Ribonuclease H"/>
    <property type="match status" value="1"/>
</dbReference>
<evidence type="ECO:0000256" key="1">
    <source>
        <dbReference type="SAM" id="MobiDB-lite"/>
    </source>
</evidence>
<protein>
    <recommendedName>
        <fullName evidence="2">3'-5' exonuclease domain-containing protein</fullName>
    </recommendedName>
</protein>
<dbReference type="GO" id="GO:0003676">
    <property type="term" value="F:nucleic acid binding"/>
    <property type="evidence" value="ECO:0007669"/>
    <property type="project" value="InterPro"/>
</dbReference>
<evidence type="ECO:0000259" key="2">
    <source>
        <dbReference type="Pfam" id="PF01612"/>
    </source>
</evidence>
<dbReference type="EMBL" id="ML210418">
    <property type="protein sequence ID" value="TFK18245.1"/>
    <property type="molecule type" value="Genomic_DNA"/>
</dbReference>
<gene>
    <name evidence="3" type="ORF">FA15DRAFT_760705</name>
</gene>